<reference evidence="2" key="1">
    <citation type="submission" date="2015-07" db="EMBL/GenBank/DDBJ databases">
        <title>Near-Complete Genome Sequence of the Cellulolytic Bacterium Bacteroides (Pseudobacteroides) cellulosolvens ATCC 35603.</title>
        <authorList>
            <person name="Dassa B."/>
            <person name="Utturkar S.M."/>
            <person name="Klingeman D.M."/>
            <person name="Hurt R.A."/>
            <person name="Keller M."/>
            <person name="Xu J."/>
            <person name="Reddy Y.H.K."/>
            <person name="Borovok I."/>
            <person name="Grinberg I.R."/>
            <person name="Lamed R."/>
            <person name="Zhivin O."/>
            <person name="Bayer E.A."/>
            <person name="Brown S.D."/>
        </authorList>
    </citation>
    <scope>NUCLEOTIDE SEQUENCE [LARGE SCALE GENOMIC DNA]</scope>
    <source>
        <strain evidence="2">DSM 2933</strain>
    </source>
</reference>
<name>A0A0L6JGC6_9FIRM</name>
<keyword evidence="2" id="KW-1185">Reference proteome</keyword>
<dbReference type="Proteomes" id="UP000036923">
    <property type="component" value="Unassembled WGS sequence"/>
</dbReference>
<accession>A0A0L6JGC6</accession>
<evidence type="ECO:0000313" key="2">
    <source>
        <dbReference type="Proteomes" id="UP000036923"/>
    </source>
</evidence>
<dbReference type="RefSeq" id="WP_036939298.1">
    <property type="nucleotide sequence ID" value="NZ_JQKC01000009.1"/>
</dbReference>
<organism evidence="1 2">
    <name type="scientific">Pseudobacteroides cellulosolvens ATCC 35603 = DSM 2933</name>
    <dbReference type="NCBI Taxonomy" id="398512"/>
    <lineage>
        <taxon>Bacteria</taxon>
        <taxon>Bacillati</taxon>
        <taxon>Bacillota</taxon>
        <taxon>Clostridia</taxon>
        <taxon>Eubacteriales</taxon>
        <taxon>Oscillospiraceae</taxon>
        <taxon>Pseudobacteroides</taxon>
    </lineage>
</organism>
<dbReference type="AlphaFoldDB" id="A0A0L6JGC6"/>
<comment type="caution">
    <text evidence="1">The sequence shown here is derived from an EMBL/GenBank/DDBJ whole genome shotgun (WGS) entry which is preliminary data.</text>
</comment>
<proteinExistence type="predicted"/>
<evidence type="ECO:0000313" key="1">
    <source>
        <dbReference type="EMBL" id="KNY24773.1"/>
    </source>
</evidence>
<sequence length="72" mass="8463">MPRVTKKFTVLINDETVIKKLEELPVRSKGHYISEAIKEKMNREQGLVWDEKKLKEMISLEVKKIFKSKGMS</sequence>
<protein>
    <submittedName>
        <fullName evidence="1">Uncharacterized protein</fullName>
    </submittedName>
</protein>
<gene>
    <name evidence="1" type="ORF">Bccel_0030</name>
</gene>
<dbReference type="EMBL" id="LGTC01000001">
    <property type="protein sequence ID" value="KNY24773.1"/>
    <property type="molecule type" value="Genomic_DNA"/>
</dbReference>